<keyword evidence="4" id="KW-0808">Transferase</keyword>
<evidence type="ECO:0000313" key="8">
    <source>
        <dbReference type="EMBL" id="EOT29628.1"/>
    </source>
</evidence>
<evidence type="ECO:0000313" key="9">
    <source>
        <dbReference type="Proteomes" id="UP000014136"/>
    </source>
</evidence>
<accession>S0NWC1</accession>
<dbReference type="InterPro" id="IPR043149">
    <property type="entry name" value="TagF_N"/>
</dbReference>
<dbReference type="OrthoDB" id="9811865at2"/>
<gene>
    <name evidence="8" type="ORF">OMQ_00940</name>
</gene>
<evidence type="ECO:0000256" key="6">
    <source>
        <dbReference type="ARBA" id="ARBA00023136"/>
    </source>
</evidence>
<dbReference type="RefSeq" id="WP_016174740.1">
    <property type="nucleotide sequence ID" value="NZ_KE136389.1"/>
</dbReference>
<dbReference type="Gene3D" id="3.40.50.12580">
    <property type="match status" value="1"/>
</dbReference>
<keyword evidence="9" id="KW-1185">Reference proteome</keyword>
<dbReference type="HOGENOM" id="CLU_009366_0_0_9"/>
<dbReference type="GO" id="GO:0005886">
    <property type="term" value="C:plasma membrane"/>
    <property type="evidence" value="ECO:0007669"/>
    <property type="project" value="UniProtKB-SubCell"/>
</dbReference>
<protein>
    <recommendedName>
        <fullName evidence="7">Glycosyl transferase family 1 domain-containing protein</fullName>
    </recommendedName>
</protein>
<name>S0NWC1_9ENTE</name>
<dbReference type="InterPro" id="IPR007554">
    <property type="entry name" value="Glycerophosphate_synth"/>
</dbReference>
<dbReference type="STRING" id="41997.RV16_GL001213"/>
<comment type="subcellular location">
    <subcellularLocation>
        <location evidence="1">Cell membrane</location>
        <topology evidence="1">Peripheral membrane protein</topology>
    </subcellularLocation>
</comment>
<dbReference type="Proteomes" id="UP000014136">
    <property type="component" value="Unassembled WGS sequence"/>
</dbReference>
<sequence length="898" mass="104396">MAKIITPRVKKVLKRKLNRKYEFQYLKFLKKPIEKNTILIESTHGRDFSGHVFYMAKQLQEQFSEMSIVVGIKNDKREELEKLFQKHNLHSLKIVDYLSKEYILALATAEYLVNDTTFWDFFNKRPEQTYINIWHGTPLKCLGKDMALDGFGNVQKNFLSADLFVLSNEYTKEKMVTGYNLENISSTKVVVGPSPRNSILFDVKRRQQMRSELNVDDKKVYLYMPTYRDTGTSTAVIEETLAYIDEQLTQNECLFVKLHPFDAEKLTMDLSEFKHIAEYPDGIETYEFLTAVDTLITDYSSIMYDFSCTDRQIILYTYDKEDYYKSRGLYEDVDEYPFAQVETKEELYQEMLYPKMQDINDLTLFKNRFVASDNVNGTKQLLDYVFKNKVNENIIEYSLRNEKENVVFFAGGLWDNGISRAFFNTLNSIDLSEKNYILYVKDRAVKKEHKYKLQELEIPYVLSAGIAQYNFIEGILTYLYLNKEWFGRSIGKKWIEKIIFKMYRRDFRRMFNGLEINQFIHYTGFERSLAAMLSALSGSNIKTSIFYHTDMFEEYEAKRNISMKTLKRTYELVDQLIIVNKELEVRLLENYPNLNNVIVLDNFLGYQEIRELSRESIFTSFLGVPLQYGYAEEIVNDVMGDFNKLKKNNIKAANKFLPTIRKHKLSTKGLFPYVEEHFEELNQGINMPFTGLIDHSSLVKINYNELGYLYGVSKLKLMDDLLNPEIKVFINIGRFDIQKGHDRLIDAFVEINKEYPNTRLVIVAPHGPLKKKTIQQVRNSGVKECITILGGMDNPYSLLRLADAFVFTSLYEGLGLVVFEALAVGTDVITVDIPATTEGIIRGSSIDNPAAVIVENSLEGIIDGWKNYLSDTPVLPPYDFDTQESESLSAWHKIVNEK</sequence>
<dbReference type="EMBL" id="AHYT01000003">
    <property type="protein sequence ID" value="EOT29628.1"/>
    <property type="molecule type" value="Genomic_DNA"/>
</dbReference>
<dbReference type="Pfam" id="PF04464">
    <property type="entry name" value="Glyphos_transf"/>
    <property type="match status" value="1"/>
</dbReference>
<dbReference type="SUPFAM" id="SSF53756">
    <property type="entry name" value="UDP-Glycosyltransferase/glycogen phosphorylase"/>
    <property type="match status" value="2"/>
</dbReference>
<dbReference type="Gene3D" id="3.40.50.11820">
    <property type="match status" value="1"/>
</dbReference>
<dbReference type="PANTHER" id="PTHR37316:SF3">
    <property type="entry name" value="TEICHOIC ACID GLYCEROL-PHOSPHATE TRANSFERASE"/>
    <property type="match status" value="1"/>
</dbReference>
<dbReference type="eggNOG" id="COG1887">
    <property type="taxonomic scope" value="Bacteria"/>
</dbReference>
<keyword evidence="6" id="KW-0472">Membrane</keyword>
<dbReference type="GO" id="GO:0016757">
    <property type="term" value="F:glycosyltransferase activity"/>
    <property type="evidence" value="ECO:0007669"/>
    <property type="project" value="InterPro"/>
</dbReference>
<dbReference type="GO" id="GO:0047355">
    <property type="term" value="F:CDP-glycerol glycerophosphotransferase activity"/>
    <property type="evidence" value="ECO:0007669"/>
    <property type="project" value="InterPro"/>
</dbReference>
<evidence type="ECO:0000256" key="5">
    <source>
        <dbReference type="ARBA" id="ARBA00022944"/>
    </source>
</evidence>
<reference evidence="8 9" key="1">
    <citation type="submission" date="2013-03" db="EMBL/GenBank/DDBJ databases">
        <title>The Genome Sequence of Enterococcus saccharolyticus ATCC_43076 (Illumina only assembly).</title>
        <authorList>
            <consortium name="The Broad Institute Genomics Platform"/>
            <consortium name="The Broad Institute Genome Sequencing Center for Infectious Disease"/>
            <person name="Earl A."/>
            <person name="Russ C."/>
            <person name="Gilmore M."/>
            <person name="Surin D."/>
            <person name="Walker B."/>
            <person name="Young S."/>
            <person name="Zeng Q."/>
            <person name="Gargeya S."/>
            <person name="Fitzgerald M."/>
            <person name="Haas B."/>
            <person name="Abouelleil A."/>
            <person name="Allen A.W."/>
            <person name="Alvarado L."/>
            <person name="Arachchi H.M."/>
            <person name="Berlin A.M."/>
            <person name="Chapman S.B."/>
            <person name="Gainer-Dewar J."/>
            <person name="Goldberg J."/>
            <person name="Griggs A."/>
            <person name="Gujja S."/>
            <person name="Hansen M."/>
            <person name="Howarth C."/>
            <person name="Imamovic A."/>
            <person name="Ireland A."/>
            <person name="Larimer J."/>
            <person name="McCowan C."/>
            <person name="Murphy C."/>
            <person name="Pearson M."/>
            <person name="Poon T.W."/>
            <person name="Priest M."/>
            <person name="Roberts A."/>
            <person name="Saif S."/>
            <person name="Shea T."/>
            <person name="Sisk P."/>
            <person name="Sykes S."/>
            <person name="Wortman J."/>
            <person name="Nusbaum C."/>
            <person name="Birren B."/>
        </authorList>
    </citation>
    <scope>NUCLEOTIDE SEQUENCE [LARGE SCALE GENOMIC DNA]</scope>
    <source>
        <strain evidence="8 9">ATCC 43076</strain>
    </source>
</reference>
<organism evidence="8 9">
    <name type="scientific">Enterococcus saccharolyticus subsp. saccharolyticus ATCC 43076</name>
    <dbReference type="NCBI Taxonomy" id="1139996"/>
    <lineage>
        <taxon>Bacteria</taxon>
        <taxon>Bacillati</taxon>
        <taxon>Bacillota</taxon>
        <taxon>Bacilli</taxon>
        <taxon>Lactobacillales</taxon>
        <taxon>Enterococcaceae</taxon>
        <taxon>Enterococcus</taxon>
    </lineage>
</organism>
<dbReference type="InterPro" id="IPR051612">
    <property type="entry name" value="Teichoic_Acid_Biosynth"/>
</dbReference>
<dbReference type="InterPro" id="IPR043148">
    <property type="entry name" value="TagF_C"/>
</dbReference>
<dbReference type="PANTHER" id="PTHR37316">
    <property type="entry name" value="TEICHOIC ACID GLYCEROL-PHOSPHATE PRIMASE"/>
    <property type="match status" value="1"/>
</dbReference>
<evidence type="ECO:0000259" key="7">
    <source>
        <dbReference type="Pfam" id="PF00534"/>
    </source>
</evidence>
<dbReference type="InterPro" id="IPR001296">
    <property type="entry name" value="Glyco_trans_1"/>
</dbReference>
<evidence type="ECO:0000256" key="3">
    <source>
        <dbReference type="ARBA" id="ARBA00022475"/>
    </source>
</evidence>
<dbReference type="Pfam" id="PF00534">
    <property type="entry name" value="Glycos_transf_1"/>
    <property type="match status" value="1"/>
</dbReference>
<evidence type="ECO:0000256" key="4">
    <source>
        <dbReference type="ARBA" id="ARBA00022679"/>
    </source>
</evidence>
<dbReference type="PATRIC" id="fig|1139996.3.peg.926"/>
<feature type="domain" description="Glycosyl transferase family 1" evidence="7">
    <location>
        <begin position="724"/>
        <end position="870"/>
    </location>
</feature>
<comment type="caution">
    <text evidence="8">The sequence shown here is derived from an EMBL/GenBank/DDBJ whole genome shotgun (WGS) entry which is preliminary data.</text>
</comment>
<dbReference type="Gene3D" id="3.40.50.2000">
    <property type="entry name" value="Glycogen Phosphorylase B"/>
    <property type="match status" value="1"/>
</dbReference>
<comment type="similarity">
    <text evidence="2">Belongs to the CDP-glycerol glycerophosphotransferase family.</text>
</comment>
<dbReference type="eggNOG" id="COG0438">
    <property type="taxonomic scope" value="Bacteria"/>
</dbReference>
<evidence type="ECO:0000256" key="1">
    <source>
        <dbReference type="ARBA" id="ARBA00004202"/>
    </source>
</evidence>
<proteinExistence type="inferred from homology"/>
<evidence type="ECO:0000256" key="2">
    <source>
        <dbReference type="ARBA" id="ARBA00010488"/>
    </source>
</evidence>
<dbReference type="GO" id="GO:0019350">
    <property type="term" value="P:teichoic acid biosynthetic process"/>
    <property type="evidence" value="ECO:0007669"/>
    <property type="project" value="UniProtKB-KW"/>
</dbReference>
<dbReference type="AlphaFoldDB" id="S0NWC1"/>
<keyword evidence="5" id="KW-0777">Teichoic acid biosynthesis</keyword>
<keyword evidence="3" id="KW-1003">Cell membrane</keyword>